<dbReference type="AlphaFoldDB" id="A0A9J6EZ25"/>
<accession>A0A9J6EZ25</accession>
<comment type="caution">
    <text evidence="3">The sequence shown here is derived from an EMBL/GenBank/DDBJ whole genome shotgun (WGS) entry which is preliminary data.</text>
</comment>
<keyword evidence="2" id="KW-0812">Transmembrane</keyword>
<organism evidence="3 4">
    <name type="scientific">Rhipicephalus microplus</name>
    <name type="common">Cattle tick</name>
    <name type="synonym">Boophilus microplus</name>
    <dbReference type="NCBI Taxonomy" id="6941"/>
    <lineage>
        <taxon>Eukaryota</taxon>
        <taxon>Metazoa</taxon>
        <taxon>Ecdysozoa</taxon>
        <taxon>Arthropoda</taxon>
        <taxon>Chelicerata</taxon>
        <taxon>Arachnida</taxon>
        <taxon>Acari</taxon>
        <taxon>Parasitiformes</taxon>
        <taxon>Ixodida</taxon>
        <taxon>Ixodoidea</taxon>
        <taxon>Ixodidae</taxon>
        <taxon>Rhipicephalinae</taxon>
        <taxon>Rhipicephalus</taxon>
        <taxon>Boophilus</taxon>
    </lineage>
</organism>
<sequence length="178" mass="20332">MRQLLGVHARQDGQLPLLRELFLQRLPQSVRVVLAGSNETSLDRLAQLADRITEYSTPTFVPIAAARTHEQPDRLSRLEEKLQHLTETMQKLVLSGAPQQDEQRRNRSPSRRPSSSQRRQARDTQDGGVLFASGFVWRTVIALALFIFLITSRREGPIEEIMTLVRGCVQVCHRVQRK</sequence>
<name>A0A9J6EZ25_RHIMP</name>
<gene>
    <name evidence="3" type="ORF">HPB51_006408</name>
</gene>
<keyword evidence="2" id="KW-1133">Transmembrane helix</keyword>
<reference evidence="3" key="2">
    <citation type="submission" date="2021-09" db="EMBL/GenBank/DDBJ databases">
        <authorList>
            <person name="Jia N."/>
            <person name="Wang J."/>
            <person name="Shi W."/>
            <person name="Du L."/>
            <person name="Sun Y."/>
            <person name="Zhan W."/>
            <person name="Jiang J."/>
            <person name="Wang Q."/>
            <person name="Zhang B."/>
            <person name="Ji P."/>
            <person name="Sakyi L.B."/>
            <person name="Cui X."/>
            <person name="Yuan T."/>
            <person name="Jiang B."/>
            <person name="Yang W."/>
            <person name="Lam T.T.-Y."/>
            <person name="Chang Q."/>
            <person name="Ding S."/>
            <person name="Wang X."/>
            <person name="Zhu J."/>
            <person name="Ruan X."/>
            <person name="Zhao L."/>
            <person name="Wei J."/>
            <person name="Que T."/>
            <person name="Du C."/>
            <person name="Cheng J."/>
            <person name="Dai P."/>
            <person name="Han X."/>
            <person name="Huang E."/>
            <person name="Gao Y."/>
            <person name="Liu J."/>
            <person name="Shao H."/>
            <person name="Ye R."/>
            <person name="Li L."/>
            <person name="Wei W."/>
            <person name="Wang X."/>
            <person name="Wang C."/>
            <person name="Huo Q."/>
            <person name="Li W."/>
            <person name="Guo W."/>
            <person name="Chen H."/>
            <person name="Chen S."/>
            <person name="Zhou L."/>
            <person name="Zhou L."/>
            <person name="Ni X."/>
            <person name="Tian J."/>
            <person name="Zhou Y."/>
            <person name="Sheng Y."/>
            <person name="Liu T."/>
            <person name="Pan Y."/>
            <person name="Xia L."/>
            <person name="Li J."/>
            <person name="Zhao F."/>
            <person name="Cao W."/>
        </authorList>
    </citation>
    <scope>NUCLEOTIDE SEQUENCE</scope>
    <source>
        <strain evidence="3">Rmic-2018</strain>
        <tissue evidence="3">Larvae</tissue>
    </source>
</reference>
<evidence type="ECO:0000256" key="1">
    <source>
        <dbReference type="SAM" id="MobiDB-lite"/>
    </source>
</evidence>
<keyword evidence="4" id="KW-1185">Reference proteome</keyword>
<protein>
    <submittedName>
        <fullName evidence="3">Uncharacterized protein</fullName>
    </submittedName>
</protein>
<evidence type="ECO:0000313" key="3">
    <source>
        <dbReference type="EMBL" id="KAH8039388.1"/>
    </source>
</evidence>
<feature type="transmembrane region" description="Helical" evidence="2">
    <location>
        <begin position="128"/>
        <end position="150"/>
    </location>
</feature>
<feature type="region of interest" description="Disordered" evidence="1">
    <location>
        <begin position="94"/>
        <end position="124"/>
    </location>
</feature>
<keyword evidence="2" id="KW-0472">Membrane</keyword>
<evidence type="ECO:0000256" key="2">
    <source>
        <dbReference type="SAM" id="Phobius"/>
    </source>
</evidence>
<dbReference type="PANTHER" id="PTHR33327">
    <property type="entry name" value="ENDONUCLEASE"/>
    <property type="match status" value="1"/>
</dbReference>
<reference evidence="3" key="1">
    <citation type="journal article" date="2020" name="Cell">
        <title>Large-Scale Comparative Analyses of Tick Genomes Elucidate Their Genetic Diversity and Vector Capacities.</title>
        <authorList>
            <consortium name="Tick Genome and Microbiome Consortium (TIGMIC)"/>
            <person name="Jia N."/>
            <person name="Wang J."/>
            <person name="Shi W."/>
            <person name="Du L."/>
            <person name="Sun Y."/>
            <person name="Zhan W."/>
            <person name="Jiang J.F."/>
            <person name="Wang Q."/>
            <person name="Zhang B."/>
            <person name="Ji P."/>
            <person name="Bell-Sakyi L."/>
            <person name="Cui X.M."/>
            <person name="Yuan T.T."/>
            <person name="Jiang B.G."/>
            <person name="Yang W.F."/>
            <person name="Lam T.T."/>
            <person name="Chang Q.C."/>
            <person name="Ding S.J."/>
            <person name="Wang X.J."/>
            <person name="Zhu J.G."/>
            <person name="Ruan X.D."/>
            <person name="Zhao L."/>
            <person name="Wei J.T."/>
            <person name="Ye R.Z."/>
            <person name="Que T.C."/>
            <person name="Du C.H."/>
            <person name="Zhou Y.H."/>
            <person name="Cheng J.X."/>
            <person name="Dai P.F."/>
            <person name="Guo W.B."/>
            <person name="Han X.H."/>
            <person name="Huang E.J."/>
            <person name="Li L.F."/>
            <person name="Wei W."/>
            <person name="Gao Y.C."/>
            <person name="Liu J.Z."/>
            <person name="Shao H.Z."/>
            <person name="Wang X."/>
            <person name="Wang C.C."/>
            <person name="Yang T.C."/>
            <person name="Huo Q.B."/>
            <person name="Li W."/>
            <person name="Chen H.Y."/>
            <person name="Chen S.E."/>
            <person name="Zhou L.G."/>
            <person name="Ni X.B."/>
            <person name="Tian J.H."/>
            <person name="Sheng Y."/>
            <person name="Liu T."/>
            <person name="Pan Y.S."/>
            <person name="Xia L.Y."/>
            <person name="Li J."/>
            <person name="Zhao F."/>
            <person name="Cao W.C."/>
        </authorList>
    </citation>
    <scope>NUCLEOTIDE SEQUENCE</scope>
    <source>
        <strain evidence="3">Rmic-2018</strain>
    </source>
</reference>
<proteinExistence type="predicted"/>
<dbReference type="VEuPathDB" id="VectorBase:LOC119168391"/>
<dbReference type="Proteomes" id="UP000821866">
    <property type="component" value="Chromosome 1"/>
</dbReference>
<dbReference type="PANTHER" id="PTHR33327:SF3">
    <property type="entry name" value="RNA-DIRECTED DNA POLYMERASE"/>
    <property type="match status" value="1"/>
</dbReference>
<dbReference type="EMBL" id="JABSTU010000001">
    <property type="protein sequence ID" value="KAH8039388.1"/>
    <property type="molecule type" value="Genomic_DNA"/>
</dbReference>
<evidence type="ECO:0000313" key="4">
    <source>
        <dbReference type="Proteomes" id="UP000821866"/>
    </source>
</evidence>